<sequence>MVQISFHEKQLSVVNQHLAIHKLQQKKRQEQDQSDYLNVLPDLPNELMEELKKFEHEYNYWSTLEGADNEKPFDMEFMEAFDEHGNPLTCFNRQAGESRAAAPKAQQCLEK</sequence>
<name>A0AAW1YH90_RUBAR</name>
<accession>A0AAW1YH90</accession>
<dbReference type="AlphaFoldDB" id="A0AAW1YH90"/>
<gene>
    <name evidence="1" type="ORF">M0R45_003558</name>
</gene>
<evidence type="ECO:0000313" key="2">
    <source>
        <dbReference type="Proteomes" id="UP001457282"/>
    </source>
</evidence>
<dbReference type="EMBL" id="JBEDUW010000001">
    <property type="protein sequence ID" value="KAK9947965.1"/>
    <property type="molecule type" value="Genomic_DNA"/>
</dbReference>
<keyword evidence="2" id="KW-1185">Reference proteome</keyword>
<protein>
    <submittedName>
        <fullName evidence="1">Uncharacterized protein</fullName>
    </submittedName>
</protein>
<evidence type="ECO:0000313" key="1">
    <source>
        <dbReference type="EMBL" id="KAK9947965.1"/>
    </source>
</evidence>
<comment type="caution">
    <text evidence="1">The sequence shown here is derived from an EMBL/GenBank/DDBJ whole genome shotgun (WGS) entry which is preliminary data.</text>
</comment>
<reference evidence="1 2" key="1">
    <citation type="journal article" date="2023" name="G3 (Bethesda)">
        <title>A chromosome-length genome assembly and annotation of blackberry (Rubus argutus, cv. 'Hillquist').</title>
        <authorList>
            <person name="Bruna T."/>
            <person name="Aryal R."/>
            <person name="Dudchenko O."/>
            <person name="Sargent D.J."/>
            <person name="Mead D."/>
            <person name="Buti M."/>
            <person name="Cavallini A."/>
            <person name="Hytonen T."/>
            <person name="Andres J."/>
            <person name="Pham M."/>
            <person name="Weisz D."/>
            <person name="Mascagni F."/>
            <person name="Usai G."/>
            <person name="Natali L."/>
            <person name="Bassil N."/>
            <person name="Fernandez G.E."/>
            <person name="Lomsadze A."/>
            <person name="Armour M."/>
            <person name="Olukolu B."/>
            <person name="Poorten T."/>
            <person name="Britton C."/>
            <person name="Davik J."/>
            <person name="Ashrafi H."/>
            <person name="Aiden E.L."/>
            <person name="Borodovsky M."/>
            <person name="Worthington M."/>
        </authorList>
    </citation>
    <scope>NUCLEOTIDE SEQUENCE [LARGE SCALE GENOMIC DNA]</scope>
    <source>
        <strain evidence="1">PI 553951</strain>
    </source>
</reference>
<organism evidence="1 2">
    <name type="scientific">Rubus argutus</name>
    <name type="common">Southern blackberry</name>
    <dbReference type="NCBI Taxonomy" id="59490"/>
    <lineage>
        <taxon>Eukaryota</taxon>
        <taxon>Viridiplantae</taxon>
        <taxon>Streptophyta</taxon>
        <taxon>Embryophyta</taxon>
        <taxon>Tracheophyta</taxon>
        <taxon>Spermatophyta</taxon>
        <taxon>Magnoliopsida</taxon>
        <taxon>eudicotyledons</taxon>
        <taxon>Gunneridae</taxon>
        <taxon>Pentapetalae</taxon>
        <taxon>rosids</taxon>
        <taxon>fabids</taxon>
        <taxon>Rosales</taxon>
        <taxon>Rosaceae</taxon>
        <taxon>Rosoideae</taxon>
        <taxon>Rosoideae incertae sedis</taxon>
        <taxon>Rubus</taxon>
    </lineage>
</organism>
<proteinExistence type="predicted"/>
<dbReference type="Proteomes" id="UP001457282">
    <property type="component" value="Unassembled WGS sequence"/>
</dbReference>